<evidence type="ECO:0000313" key="1">
    <source>
        <dbReference type="EMBL" id="PSI00899.1"/>
    </source>
</evidence>
<protein>
    <submittedName>
        <fullName evidence="1">MBL fold metallo-hydrolase</fullName>
    </submittedName>
</protein>
<dbReference type="STRING" id="1910958.BTM30_05735"/>
<dbReference type="PANTHER" id="PTHR42773">
    <property type="entry name" value="METALLO-BETA-LACTAMASE-RELATED"/>
    <property type="match status" value="1"/>
</dbReference>
<comment type="caution">
    <text evidence="1">The sequence shown here is derived from an EMBL/GenBank/DDBJ whole genome shotgun (WGS) entry which is preliminary data.</text>
</comment>
<keyword evidence="2" id="KW-1185">Reference proteome</keyword>
<dbReference type="AlphaFoldDB" id="A0A2P7ECN8"/>
<dbReference type="InterPro" id="IPR036866">
    <property type="entry name" value="RibonucZ/Hydroxyglut_hydro"/>
</dbReference>
<name>A0A2P7ECN8_9SYNE</name>
<dbReference type="EMBL" id="PXVC01000065">
    <property type="protein sequence ID" value="PSI00899.1"/>
    <property type="molecule type" value="Genomic_DNA"/>
</dbReference>
<accession>A0A2P7ECN8</accession>
<gene>
    <name evidence="1" type="ORF">C7K08_10715</name>
</gene>
<dbReference type="SUPFAM" id="SSF56281">
    <property type="entry name" value="Metallo-hydrolase/oxidoreductase"/>
    <property type="match status" value="1"/>
</dbReference>
<dbReference type="Gene3D" id="3.60.15.10">
    <property type="entry name" value="Ribonuclease Z/Hydroxyacylglutathione hydrolase-like"/>
    <property type="match status" value="1"/>
</dbReference>
<evidence type="ECO:0000313" key="2">
    <source>
        <dbReference type="Proteomes" id="UP000240206"/>
    </source>
</evidence>
<sequence length="218" mass="23786">MGISQLRADLWVFPPNRHSAGGNAWLLRSSGGCSVLVDAPLLNEENQLFLESQPPGWIVLSHRQGHGQCKRWQQLLGWPVLLQEQEAYLLPNLELTNQAALHSFSRQHSIEPGLNLLWTPGPSPGSCVLHWSQGLNDVLFCGRLLWPTAAGGVCARPSDNNFHWPRLQRSLEQLQAWLPSGSPGQIACAAGLGPLAGAKLVEHGARALQLRSIANAEN</sequence>
<organism evidence="1 2">
    <name type="scientific">Synechococcus lacustris str. Tous</name>
    <dbReference type="NCBI Taxonomy" id="1910958"/>
    <lineage>
        <taxon>Bacteria</taxon>
        <taxon>Bacillati</taxon>
        <taxon>Cyanobacteriota</taxon>
        <taxon>Cyanophyceae</taxon>
        <taxon>Synechococcales</taxon>
        <taxon>Synechococcaceae</taxon>
        <taxon>Synechococcus</taxon>
    </lineage>
</organism>
<dbReference type="PANTHER" id="PTHR42773:SF3">
    <property type="entry name" value="SLR0630 PROTEIN"/>
    <property type="match status" value="1"/>
</dbReference>
<dbReference type="Proteomes" id="UP000240206">
    <property type="component" value="Unassembled WGS sequence"/>
</dbReference>
<dbReference type="RefSeq" id="WP_106500611.1">
    <property type="nucleotide sequence ID" value="NZ_PXVC01000065.1"/>
</dbReference>
<reference evidence="2" key="1">
    <citation type="submission" date="2018-03" db="EMBL/GenBank/DDBJ databases">
        <title>Ecological and genomic features of two cosmopolitan and abundant freshwater picocyanobacteria.</title>
        <authorList>
            <person name="Cabello-Yeves P.J."/>
            <person name="Picazo A."/>
            <person name="Camacho A."/>
            <person name="Callieri C."/>
            <person name="Rosselli R."/>
            <person name="Roda-Garcia J."/>
            <person name="Coutinho F.H."/>
            <person name="Rodriguez-Valera F."/>
        </authorList>
    </citation>
    <scope>NUCLEOTIDE SEQUENCE [LARGE SCALE GENOMIC DNA]</scope>
    <source>
        <strain evidence="2">Tous</strain>
    </source>
</reference>
<proteinExistence type="predicted"/>